<sequence>MSSQPVECDLPEVSGSSPDITAISYDVSTTSIVYGLPELERQRLLRQYRANFHAAAHSSTCQVTYDLACQYLKNMHEVQKAAADLASESDRDSIISDDSGPPPLEPREASPIADIPPFHVPSMTAPSATTTNGKQVEKWYEYWTNKVDGFGEWGIPGSLLGDFRGGHTDGEGIERAWASVGRQQTDDGNLDDGTIISLHGIRDVDWRAPNASQRVDAIIEYEVRPGELAHDTGLFVFTRRKWVTRIGLNEGLKKRKVKPSDLDNAYGDWVPLPPEGYSEEADEDADNIETGGKRKHNGPGETMRVWASHSSNAFWMSSYDGRGWEVHARAELLMLRGALGVARKTLSLFESAECSFNVWSVS</sequence>
<protein>
    <submittedName>
        <fullName evidence="2">Uncharacterized protein</fullName>
    </submittedName>
</protein>
<name>A0AAD7I5Z7_9AGAR</name>
<evidence type="ECO:0000313" key="3">
    <source>
        <dbReference type="Proteomes" id="UP001215280"/>
    </source>
</evidence>
<dbReference type="AlphaFoldDB" id="A0AAD7I5Z7"/>
<dbReference type="EMBL" id="JARJLG010000157">
    <property type="protein sequence ID" value="KAJ7735072.1"/>
    <property type="molecule type" value="Genomic_DNA"/>
</dbReference>
<evidence type="ECO:0000313" key="2">
    <source>
        <dbReference type="EMBL" id="KAJ7735072.1"/>
    </source>
</evidence>
<accession>A0AAD7I5Z7</accession>
<organism evidence="2 3">
    <name type="scientific">Mycena maculata</name>
    <dbReference type="NCBI Taxonomy" id="230809"/>
    <lineage>
        <taxon>Eukaryota</taxon>
        <taxon>Fungi</taxon>
        <taxon>Dikarya</taxon>
        <taxon>Basidiomycota</taxon>
        <taxon>Agaricomycotina</taxon>
        <taxon>Agaricomycetes</taxon>
        <taxon>Agaricomycetidae</taxon>
        <taxon>Agaricales</taxon>
        <taxon>Marasmiineae</taxon>
        <taxon>Mycenaceae</taxon>
        <taxon>Mycena</taxon>
    </lineage>
</organism>
<gene>
    <name evidence="2" type="ORF">DFH07DRAFT_967302</name>
</gene>
<evidence type="ECO:0000256" key="1">
    <source>
        <dbReference type="SAM" id="MobiDB-lite"/>
    </source>
</evidence>
<comment type="caution">
    <text evidence="2">The sequence shown here is derived from an EMBL/GenBank/DDBJ whole genome shotgun (WGS) entry which is preliminary data.</text>
</comment>
<dbReference type="Proteomes" id="UP001215280">
    <property type="component" value="Unassembled WGS sequence"/>
</dbReference>
<feature type="compositionally biased region" description="Acidic residues" evidence="1">
    <location>
        <begin position="277"/>
        <end position="287"/>
    </location>
</feature>
<proteinExistence type="predicted"/>
<feature type="region of interest" description="Disordered" evidence="1">
    <location>
        <begin position="274"/>
        <end position="300"/>
    </location>
</feature>
<reference evidence="2" key="1">
    <citation type="submission" date="2023-03" db="EMBL/GenBank/DDBJ databases">
        <title>Massive genome expansion in bonnet fungi (Mycena s.s.) driven by repeated elements and novel gene families across ecological guilds.</title>
        <authorList>
            <consortium name="Lawrence Berkeley National Laboratory"/>
            <person name="Harder C.B."/>
            <person name="Miyauchi S."/>
            <person name="Viragh M."/>
            <person name="Kuo A."/>
            <person name="Thoen E."/>
            <person name="Andreopoulos B."/>
            <person name="Lu D."/>
            <person name="Skrede I."/>
            <person name="Drula E."/>
            <person name="Henrissat B."/>
            <person name="Morin E."/>
            <person name="Kohler A."/>
            <person name="Barry K."/>
            <person name="LaButti K."/>
            <person name="Morin E."/>
            <person name="Salamov A."/>
            <person name="Lipzen A."/>
            <person name="Mereny Z."/>
            <person name="Hegedus B."/>
            <person name="Baldrian P."/>
            <person name="Stursova M."/>
            <person name="Weitz H."/>
            <person name="Taylor A."/>
            <person name="Grigoriev I.V."/>
            <person name="Nagy L.G."/>
            <person name="Martin F."/>
            <person name="Kauserud H."/>
        </authorList>
    </citation>
    <scope>NUCLEOTIDE SEQUENCE</scope>
    <source>
        <strain evidence="2">CBHHK188m</strain>
    </source>
</reference>
<keyword evidence="3" id="KW-1185">Reference proteome</keyword>
<feature type="region of interest" description="Disordered" evidence="1">
    <location>
        <begin position="83"/>
        <end position="131"/>
    </location>
</feature>